<dbReference type="InterPro" id="IPR002575">
    <property type="entry name" value="Aminoglycoside_PTrfase"/>
</dbReference>
<evidence type="ECO:0000313" key="3">
    <source>
        <dbReference type="Proteomes" id="UP000233781"/>
    </source>
</evidence>
<dbReference type="Pfam" id="PF01636">
    <property type="entry name" value="APH"/>
    <property type="match status" value="1"/>
</dbReference>
<accession>A0A2N3YH21</accession>
<dbReference type="Gene3D" id="3.90.1200.10">
    <property type="match status" value="1"/>
</dbReference>
<keyword evidence="3" id="KW-1185">Reference proteome</keyword>
<evidence type="ECO:0000259" key="1">
    <source>
        <dbReference type="Pfam" id="PF01636"/>
    </source>
</evidence>
<comment type="caution">
    <text evidence="2">The sequence shown here is derived from an EMBL/GenBank/DDBJ whole genome shotgun (WGS) entry which is preliminary data.</text>
</comment>
<name>A0A2N3YH21_9MICO</name>
<dbReference type="GO" id="GO:0016301">
    <property type="term" value="F:kinase activity"/>
    <property type="evidence" value="ECO:0007669"/>
    <property type="project" value="UniProtKB-KW"/>
</dbReference>
<protein>
    <submittedName>
        <fullName evidence="2">Aminoglycoside phosphotransferase (APT) family kinase protein</fullName>
    </submittedName>
</protein>
<sequence>MDRSPAFLAALASAAVPGLDPVSVEALPSLPGQSFDIAFVQDTEHRRWVVRAPRTDVAGAEMDRAVTLLGLLARRLPFAVPAPKGFVALEEGGRAAVYPYLPGHPLELAELPPGPGLAAELGRAVAALHNTDPALFEEAGLPAYDADAYRTRRLAELDRAAATGRVPTALLTRWEGALEDVALWRFAATPVHGDLTGDQVLAVFRDERDAATGSVKAMTGWEDAKVADPADDFAALVTEASPDAVETVLEAYAHARVERPDPNLVVRARLGAELGLLARLMDALARKDPGAVEVLATQLRRLDDEVHTALDGGGDDYRRLSLAPVAVRDRPTAPPQLVVDDDDDDVLPEVPEVAEVTEAEPQRGLG</sequence>
<reference evidence="2 3" key="1">
    <citation type="submission" date="2017-12" db="EMBL/GenBank/DDBJ databases">
        <title>Sequencing the genomes of 1000 Actinobacteria strains.</title>
        <authorList>
            <person name="Klenk H.-P."/>
        </authorList>
    </citation>
    <scope>NUCLEOTIDE SEQUENCE [LARGE SCALE GENOMIC DNA]</scope>
    <source>
        <strain evidence="2 3">DSM 12806</strain>
    </source>
</reference>
<proteinExistence type="predicted"/>
<dbReference type="InterPro" id="IPR011009">
    <property type="entry name" value="Kinase-like_dom_sf"/>
</dbReference>
<gene>
    <name evidence="2" type="ORF">ATL31_0927</name>
</gene>
<dbReference type="Gene3D" id="3.30.200.20">
    <property type="entry name" value="Phosphorylase Kinase, domain 1"/>
    <property type="match status" value="1"/>
</dbReference>
<dbReference type="CDD" id="cd05152">
    <property type="entry name" value="MPH2"/>
    <property type="match status" value="1"/>
</dbReference>
<feature type="domain" description="Aminoglycoside phosphotransferase" evidence="1">
    <location>
        <begin position="32"/>
        <end position="256"/>
    </location>
</feature>
<dbReference type="OrthoDB" id="3239865at2"/>
<keyword evidence="2" id="KW-0808">Transferase</keyword>
<dbReference type="EMBL" id="PJNE01000001">
    <property type="protein sequence ID" value="PKW26121.1"/>
    <property type="molecule type" value="Genomic_DNA"/>
</dbReference>
<dbReference type="Proteomes" id="UP000233781">
    <property type="component" value="Unassembled WGS sequence"/>
</dbReference>
<evidence type="ECO:0000313" key="2">
    <source>
        <dbReference type="EMBL" id="PKW26121.1"/>
    </source>
</evidence>
<dbReference type="RefSeq" id="WP_101394736.1">
    <property type="nucleotide sequence ID" value="NZ_PJNE01000001.1"/>
</dbReference>
<dbReference type="AlphaFoldDB" id="A0A2N3YH21"/>
<dbReference type="SUPFAM" id="SSF56112">
    <property type="entry name" value="Protein kinase-like (PK-like)"/>
    <property type="match status" value="1"/>
</dbReference>
<keyword evidence="2" id="KW-0418">Kinase</keyword>
<organism evidence="2 3">
    <name type="scientific">Phycicoccus duodecadis</name>
    <dbReference type="NCBI Taxonomy" id="173053"/>
    <lineage>
        <taxon>Bacteria</taxon>
        <taxon>Bacillati</taxon>
        <taxon>Actinomycetota</taxon>
        <taxon>Actinomycetes</taxon>
        <taxon>Micrococcales</taxon>
        <taxon>Intrasporangiaceae</taxon>
        <taxon>Phycicoccus</taxon>
    </lineage>
</organism>